<feature type="compositionally biased region" description="Basic and acidic residues" evidence="1">
    <location>
        <begin position="41"/>
        <end position="157"/>
    </location>
</feature>
<evidence type="ECO:0000313" key="3">
    <source>
        <dbReference type="Proteomes" id="UP000011185"/>
    </source>
</evidence>
<sequence length="445" mass="50543">MKIEIKSKTKLESGVDKKKDADLVKIKKGGRKKAQIEENAVDEKVGPVAEKRTGSKKDETKGKKKEKKEELDEKVKEKEVGEKKKKSVEGKDKEEKKEDKKMKNKEEEGKKAKKETGEKVKKSKKKENVVEEKEKPAPKQSIEAKKKTLRKNEEGKDQSMSISLNKRIRKSDGSSAGKDTAKGALEKKEEQKVVTKKKEKQVAGLLGKTEDQKMVVKKKKGSYRPEELVDQEMAEEKKRGDKVVGLLEKTEDQKMIVGPTGAAEEDSAKKDEQMLGRDEGSRRKKSPRSAKAKKTPAEQPAEVSAPPIGNIFEDVEPIKKDDKSDLLTTKALEKMPPHKELGIENLVFNVYAKLYCFFGEEYTEAIEGTMLVCSDPLRVIFVRKGIKQVMFDSVINYDTKAVLRNARVTFGIIYEDKKKRLDLYAARFFKEEDAKMFYDFISNKK</sequence>
<dbReference type="HOGENOM" id="CLU_615666_0_0_1"/>
<keyword evidence="3" id="KW-1185">Reference proteome</keyword>
<evidence type="ECO:0000313" key="2">
    <source>
        <dbReference type="EMBL" id="ELQ73799.1"/>
    </source>
</evidence>
<dbReference type="EMBL" id="JH994105">
    <property type="protein sequence ID" value="ELQ73799.1"/>
    <property type="molecule type" value="Genomic_DNA"/>
</dbReference>
<dbReference type="OrthoDB" id="10625137at2759"/>
<reference evidence="2 3" key="1">
    <citation type="journal article" date="2012" name="PLoS Pathog.">
        <title>The genome of the obligate intracellular parasite Trachipleistophora hominis: new insights into microsporidian genome dynamics and reductive evolution.</title>
        <authorList>
            <person name="Heinz E."/>
            <person name="Williams T.A."/>
            <person name="Nakjang S."/>
            <person name="Noel C.J."/>
            <person name="Swan D.C."/>
            <person name="Goldberg A.V."/>
            <person name="Harris S.R."/>
            <person name="Weinmaier T."/>
            <person name="Markert S."/>
            <person name="Becher D."/>
            <person name="Bernhardt J."/>
            <person name="Dagan T."/>
            <person name="Hacker C."/>
            <person name="Lucocq J.M."/>
            <person name="Schweder T."/>
            <person name="Rattei T."/>
            <person name="Hall N."/>
            <person name="Hirt R.P."/>
            <person name="Embley T.M."/>
        </authorList>
    </citation>
    <scope>NUCLEOTIDE SEQUENCE [LARGE SCALE GENOMIC DNA]</scope>
</reference>
<feature type="compositionally biased region" description="Basic and acidic residues" evidence="1">
    <location>
        <begin position="1"/>
        <end position="25"/>
    </location>
</feature>
<dbReference type="VEuPathDB" id="MicrosporidiaDB:THOM_3278"/>
<proteinExistence type="predicted"/>
<gene>
    <name evidence="2" type="ORF">THOM_3278</name>
</gene>
<feature type="compositionally biased region" description="Basic and acidic residues" evidence="1">
    <location>
        <begin position="266"/>
        <end position="281"/>
    </location>
</feature>
<feature type="compositionally biased region" description="Basic and acidic residues" evidence="1">
    <location>
        <begin position="179"/>
        <end position="193"/>
    </location>
</feature>
<dbReference type="OMA" id="IKQVMFD"/>
<dbReference type="Proteomes" id="UP000011185">
    <property type="component" value="Unassembled WGS sequence"/>
</dbReference>
<dbReference type="InParanoid" id="L7JQU5"/>
<feature type="compositionally biased region" description="Basic and acidic residues" evidence="1">
    <location>
        <begin position="234"/>
        <end position="254"/>
    </location>
</feature>
<feature type="region of interest" description="Disordered" evidence="1">
    <location>
        <begin position="214"/>
        <end position="308"/>
    </location>
</feature>
<dbReference type="SUPFAM" id="SSF50729">
    <property type="entry name" value="PH domain-like"/>
    <property type="match status" value="1"/>
</dbReference>
<accession>L7JQU5</accession>
<feature type="region of interest" description="Disordered" evidence="1">
    <location>
        <begin position="1"/>
        <end position="202"/>
    </location>
</feature>
<feature type="compositionally biased region" description="Basic residues" evidence="1">
    <location>
        <begin position="282"/>
        <end position="294"/>
    </location>
</feature>
<evidence type="ECO:0000256" key="1">
    <source>
        <dbReference type="SAM" id="MobiDB-lite"/>
    </source>
</evidence>
<name>L7JQU5_TRAHO</name>
<protein>
    <submittedName>
        <fullName evidence="2">Uncharacterized protein</fullName>
    </submittedName>
</protein>
<organism evidence="2 3">
    <name type="scientific">Trachipleistophora hominis</name>
    <name type="common">Microsporidian parasite</name>
    <dbReference type="NCBI Taxonomy" id="72359"/>
    <lineage>
        <taxon>Eukaryota</taxon>
        <taxon>Fungi</taxon>
        <taxon>Fungi incertae sedis</taxon>
        <taxon>Microsporidia</taxon>
        <taxon>Pleistophoridae</taxon>
        <taxon>Trachipleistophora</taxon>
    </lineage>
</organism>
<dbReference type="AlphaFoldDB" id="L7JQU5"/>